<dbReference type="Gene3D" id="1.10.540.10">
    <property type="entry name" value="Acyl-CoA dehydrogenase/oxidase, N-terminal domain"/>
    <property type="match status" value="1"/>
</dbReference>
<dbReference type="InterPro" id="IPR006091">
    <property type="entry name" value="Acyl-CoA_Oxase/DH_mid-dom"/>
</dbReference>
<comment type="similarity">
    <text evidence="2">Belongs to the acyl-CoA dehydrogenase family.</text>
</comment>
<evidence type="ECO:0000256" key="1">
    <source>
        <dbReference type="ARBA" id="ARBA00001974"/>
    </source>
</evidence>
<dbReference type="STRING" id="879819.A0A0J0XC58"/>
<evidence type="ECO:0000313" key="7">
    <source>
        <dbReference type="EMBL" id="KLT38637.1"/>
    </source>
</evidence>
<dbReference type="GO" id="GO:0050660">
    <property type="term" value="F:flavin adenine dinucleotide binding"/>
    <property type="evidence" value="ECO:0007669"/>
    <property type="project" value="InterPro"/>
</dbReference>
<dbReference type="AlphaFoldDB" id="A0A0J0XC58"/>
<dbReference type="RefSeq" id="XP_018275128.1">
    <property type="nucleotide sequence ID" value="XM_018424588.1"/>
</dbReference>
<accession>A0A0J0XC58</accession>
<dbReference type="PANTHER" id="PTHR48083:SF28">
    <property type="entry name" value="ACYL-COA DEHYDROGENASE FAMILY PROTEIN (AFU_ORTHOLOGUE AFUA_6G10880)-RELATED"/>
    <property type="match status" value="1"/>
</dbReference>
<dbReference type="Proteomes" id="UP000053611">
    <property type="component" value="Unassembled WGS sequence"/>
</dbReference>
<dbReference type="PROSITE" id="PS00072">
    <property type="entry name" value="ACYL_COA_DH_1"/>
    <property type="match status" value="1"/>
</dbReference>
<dbReference type="GeneID" id="28985191"/>
<proteinExistence type="inferred from homology"/>
<dbReference type="InterPro" id="IPR036250">
    <property type="entry name" value="AcylCo_DH-like_C"/>
</dbReference>
<dbReference type="Pfam" id="PF02770">
    <property type="entry name" value="Acyl-CoA_dh_M"/>
    <property type="match status" value="1"/>
</dbReference>
<feature type="domain" description="Cytochrome b5 heme-binding" evidence="6">
    <location>
        <begin position="7"/>
        <end position="86"/>
    </location>
</feature>
<dbReference type="PROSITE" id="PS50255">
    <property type="entry name" value="CYTOCHROME_B5_2"/>
    <property type="match status" value="1"/>
</dbReference>
<comment type="cofactor">
    <cofactor evidence="1">
        <name>FAD</name>
        <dbReference type="ChEBI" id="CHEBI:57692"/>
    </cofactor>
</comment>
<dbReference type="Gene3D" id="2.40.110.10">
    <property type="entry name" value="Butyryl-CoA Dehydrogenase, subunit A, domain 2"/>
    <property type="match status" value="1"/>
</dbReference>
<dbReference type="GO" id="GO:0003995">
    <property type="term" value="F:acyl-CoA dehydrogenase activity"/>
    <property type="evidence" value="ECO:0007669"/>
    <property type="project" value="InterPro"/>
</dbReference>
<dbReference type="SUPFAM" id="SSF47203">
    <property type="entry name" value="Acyl-CoA dehydrogenase C-terminal domain-like"/>
    <property type="match status" value="1"/>
</dbReference>
<dbReference type="Pfam" id="PF02771">
    <property type="entry name" value="Acyl-CoA_dh_N"/>
    <property type="match status" value="1"/>
</dbReference>
<dbReference type="InterPro" id="IPR037069">
    <property type="entry name" value="AcylCoA_DH/ox_N_sf"/>
</dbReference>
<dbReference type="EMBL" id="KQ087292">
    <property type="protein sequence ID" value="KLT38637.1"/>
    <property type="molecule type" value="Genomic_DNA"/>
</dbReference>
<dbReference type="GO" id="GO:0033539">
    <property type="term" value="P:fatty acid beta-oxidation using acyl-CoA dehydrogenase"/>
    <property type="evidence" value="ECO:0007669"/>
    <property type="project" value="TreeGrafter"/>
</dbReference>
<keyword evidence="3" id="KW-0285">Flavoprotein</keyword>
<dbReference type="Pfam" id="PF00441">
    <property type="entry name" value="Acyl-CoA_dh_1"/>
    <property type="match status" value="1"/>
</dbReference>
<dbReference type="SMART" id="SM01117">
    <property type="entry name" value="Cyt-b5"/>
    <property type="match status" value="1"/>
</dbReference>
<keyword evidence="5" id="KW-0560">Oxidoreductase</keyword>
<dbReference type="PANTHER" id="PTHR48083">
    <property type="entry name" value="MEDIUM-CHAIN SPECIFIC ACYL-COA DEHYDROGENASE, MITOCHONDRIAL-RELATED"/>
    <property type="match status" value="1"/>
</dbReference>
<dbReference type="InterPro" id="IPR009075">
    <property type="entry name" value="AcylCo_DH/oxidase_C"/>
</dbReference>
<reference evidence="7 8" key="1">
    <citation type="submission" date="2015-03" db="EMBL/GenBank/DDBJ databases">
        <title>Genomics and transcriptomics of the oil-accumulating basidiomycete yeast T. oleaginosus allow insights into substrate utilization and the diverse evolutionary trajectories of mating systems in fungi.</title>
        <authorList>
            <consortium name="DOE Joint Genome Institute"/>
            <person name="Kourist R."/>
            <person name="Kracht O."/>
            <person name="Bracharz F."/>
            <person name="Lipzen A."/>
            <person name="Nolan M."/>
            <person name="Ohm R."/>
            <person name="Grigoriev I."/>
            <person name="Sun S."/>
            <person name="Heitman J."/>
            <person name="Bruck T."/>
            <person name="Nowrousian M."/>
        </authorList>
    </citation>
    <scope>NUCLEOTIDE SEQUENCE [LARGE SCALE GENOMIC DNA]</scope>
    <source>
        <strain evidence="7 8">IBC0246</strain>
    </source>
</reference>
<dbReference type="InterPro" id="IPR006089">
    <property type="entry name" value="Acyl-CoA_DH_CS"/>
</dbReference>
<sequence>MASTAPLKSLTRDEVAKHNAAGDVWIIIDSLVYDLSKFARLHPGGAGVILDKDVAGKDATTVFFGLHRHEVLTKPQYRRLIIGQIEGEKEKIRTPQPGDLSRVPYGEPTWLNPAYHTPYYNESHRKLQKAIRTYIDSVIYPDAQLCEANGKKASDVVLKSMAENNLNKMRLGPGKHLHGLTLFDSVKGEDYDYFHELVVTQEITRVMARGYGDGLNSGMVIGLPPVLNFAKEPLRSKVLKEVFSGEKIISLAITEAFAGSDVAGLRTTAVPTEDGKHYIINGTKKWITCGHHSDYFTVGCRTDGGLTVFLVPRGEGVETKPIKTSYSSAAGTAYITFDNVKVPAENMLGPENGGLFVILSNFNHERWIMCCSTARTCRAIVQECMLWCAQRKVFGKPLLAQPVIRNKLAFMISKVEAMQAWLEQVTFQMTKMSYKEQSKNLAGQIAFLKMMSTRYGGEIADDAVQILGGRGLTQTGMGRFVEQFQRTHKFDAILGGAEEVLGDLGVRQAMRSMPKDQRL</sequence>
<dbReference type="Gene3D" id="1.20.140.10">
    <property type="entry name" value="Butyryl-CoA Dehydrogenase, subunit A, domain 3"/>
    <property type="match status" value="1"/>
</dbReference>
<evidence type="ECO:0000313" key="8">
    <source>
        <dbReference type="Proteomes" id="UP000053611"/>
    </source>
</evidence>
<dbReference type="InterPro" id="IPR050741">
    <property type="entry name" value="Acyl-CoA_dehydrogenase"/>
</dbReference>
<dbReference type="Gene3D" id="3.10.120.10">
    <property type="entry name" value="Cytochrome b5-like heme/steroid binding domain"/>
    <property type="match status" value="1"/>
</dbReference>
<keyword evidence="4" id="KW-0274">FAD</keyword>
<evidence type="ECO:0000256" key="3">
    <source>
        <dbReference type="ARBA" id="ARBA00022630"/>
    </source>
</evidence>
<dbReference type="SUPFAM" id="SSF55856">
    <property type="entry name" value="Cytochrome b5-like heme/steroid binding domain"/>
    <property type="match status" value="1"/>
</dbReference>
<evidence type="ECO:0000256" key="5">
    <source>
        <dbReference type="ARBA" id="ARBA00023002"/>
    </source>
</evidence>
<name>A0A0J0XC58_9TREE</name>
<gene>
    <name evidence="7" type="ORF">CC85DRAFT_289324</name>
</gene>
<dbReference type="InterPro" id="IPR009100">
    <property type="entry name" value="AcylCoA_DH/oxidase_NM_dom_sf"/>
</dbReference>
<dbReference type="InterPro" id="IPR013786">
    <property type="entry name" value="AcylCoA_DH/ox_N"/>
</dbReference>
<protein>
    <submittedName>
        <fullName evidence="7">Acyl-CoA dehydrogenase NM domain-like protein</fullName>
    </submittedName>
</protein>
<keyword evidence="8" id="KW-1185">Reference proteome</keyword>
<evidence type="ECO:0000256" key="4">
    <source>
        <dbReference type="ARBA" id="ARBA00022827"/>
    </source>
</evidence>
<dbReference type="InterPro" id="IPR036400">
    <property type="entry name" value="Cyt_B5-like_heme/steroid_sf"/>
</dbReference>
<dbReference type="InterPro" id="IPR046373">
    <property type="entry name" value="Acyl-CoA_Oxase/DH_mid-dom_sf"/>
</dbReference>
<organism evidence="7 8">
    <name type="scientific">Cutaneotrichosporon oleaginosum</name>
    <dbReference type="NCBI Taxonomy" id="879819"/>
    <lineage>
        <taxon>Eukaryota</taxon>
        <taxon>Fungi</taxon>
        <taxon>Dikarya</taxon>
        <taxon>Basidiomycota</taxon>
        <taxon>Agaricomycotina</taxon>
        <taxon>Tremellomycetes</taxon>
        <taxon>Trichosporonales</taxon>
        <taxon>Trichosporonaceae</taxon>
        <taxon>Cutaneotrichosporon</taxon>
    </lineage>
</organism>
<dbReference type="OrthoDB" id="2588832at2759"/>
<dbReference type="SUPFAM" id="SSF56645">
    <property type="entry name" value="Acyl-CoA dehydrogenase NM domain-like"/>
    <property type="match status" value="1"/>
</dbReference>
<evidence type="ECO:0000259" key="6">
    <source>
        <dbReference type="PROSITE" id="PS50255"/>
    </source>
</evidence>
<dbReference type="GO" id="GO:0005737">
    <property type="term" value="C:cytoplasm"/>
    <property type="evidence" value="ECO:0007669"/>
    <property type="project" value="TreeGrafter"/>
</dbReference>
<dbReference type="Pfam" id="PF00173">
    <property type="entry name" value="Cyt-b5"/>
    <property type="match status" value="1"/>
</dbReference>
<dbReference type="InterPro" id="IPR001199">
    <property type="entry name" value="Cyt_B5-like_heme/steroid-bd"/>
</dbReference>
<evidence type="ECO:0000256" key="2">
    <source>
        <dbReference type="ARBA" id="ARBA00009347"/>
    </source>
</evidence>